<feature type="transmembrane region" description="Helical" evidence="10">
    <location>
        <begin position="520"/>
        <end position="541"/>
    </location>
</feature>
<dbReference type="GO" id="GO:0007156">
    <property type="term" value="P:homophilic cell adhesion via plasma membrane adhesion molecules"/>
    <property type="evidence" value="ECO:0007669"/>
    <property type="project" value="InterPro"/>
</dbReference>
<dbReference type="GO" id="GO:0045296">
    <property type="term" value="F:cadherin binding"/>
    <property type="evidence" value="ECO:0007669"/>
    <property type="project" value="TreeGrafter"/>
</dbReference>
<dbReference type="GO" id="GO:0016477">
    <property type="term" value="P:cell migration"/>
    <property type="evidence" value="ECO:0007669"/>
    <property type="project" value="TreeGrafter"/>
</dbReference>
<dbReference type="InterPro" id="IPR039808">
    <property type="entry name" value="Cadherin"/>
</dbReference>
<feature type="chain" id="PRO_5005329418" evidence="11">
    <location>
        <begin position="22"/>
        <end position="665"/>
    </location>
</feature>
<evidence type="ECO:0000256" key="7">
    <source>
        <dbReference type="ARBA" id="ARBA00023136"/>
    </source>
</evidence>
<evidence type="ECO:0000256" key="2">
    <source>
        <dbReference type="ARBA" id="ARBA00022692"/>
    </source>
</evidence>
<dbReference type="Proteomes" id="UP000035680">
    <property type="component" value="Unassembled WGS sequence"/>
</dbReference>
<keyword evidence="3 11" id="KW-0732">Signal</keyword>
<dbReference type="SMART" id="SM00112">
    <property type="entry name" value="CA"/>
    <property type="match status" value="4"/>
</dbReference>
<keyword evidence="7 10" id="KW-0472">Membrane</keyword>
<dbReference type="InterPro" id="IPR002126">
    <property type="entry name" value="Cadherin-like_dom"/>
</dbReference>
<sequence length="665" mass="75048">MIYKLIYNIFLFIFIIRISYSCLLEGEKNAVYTSVFEDLEPKSVLVHLPFQSSSPDIQLKLIKGEEYVSLDTKERNLILEKSLDRETGSHKFEVVVECKNPSDKFFPHVNISTFINVKDINDNAPEFEQNEYKINVTEELPKGTIVFMDFEAHDIDQEGDNSIVKYRILPGEHSKYLDIQDQFKPIITVNERIDYEKITEFEVEIEARDGGEPSLASTAKLFVTVLDTDDQNPIFSQEYYYTNSISDSFFEVFPSPIFAKDGDTLNEPIYYELSGDNHNEFSINSNGSIKLLGEEVPSTIIFVHAKQVNKPERESVAILRIANQTSIEFQHYLYSVQINAKAPIGMELIQVKATTSNQHSEITYSIVDDNSNLVSIDEKSGKIELASNPSKTNYNIRLMASDGKARTWAQFHVTVTNLNNYEPEFEKKNYKFDIKDSSLLGQIRAVDRDSNDTLEYRLLNLNALFRIDQEGMLSVKNLMALSPNTIYEIIVLAEDTQGHKTFTNVKINSHGGISSGFKTAASILAFVILIITIAIMIFFVLKKIKKIWFSNKRTQCWMSTGSDQGVIITESFETSKSETSTIRPTNHRSLFESPSPKQQKNDQSITLQKPSSPPSMSTFASSPSIQVVQPSTVTNNTSNTSCGNAQLVPVTIKGDKGTGAPTIYF</sequence>
<evidence type="ECO:0000256" key="5">
    <source>
        <dbReference type="ARBA" id="ARBA00022837"/>
    </source>
</evidence>
<dbReference type="AlphaFoldDB" id="A0A0K0FAR9"/>
<dbReference type="PROSITE" id="PS50268">
    <property type="entry name" value="CADHERIN_2"/>
    <property type="match status" value="4"/>
</dbReference>
<evidence type="ECO:0000256" key="3">
    <source>
        <dbReference type="ARBA" id="ARBA00022729"/>
    </source>
</evidence>
<dbReference type="SUPFAM" id="SSF49313">
    <property type="entry name" value="Cadherin-like"/>
    <property type="match status" value="4"/>
</dbReference>
<evidence type="ECO:0000256" key="6">
    <source>
        <dbReference type="ARBA" id="ARBA00022989"/>
    </source>
</evidence>
<proteinExistence type="predicted"/>
<organism evidence="13 14">
    <name type="scientific">Strongyloides venezuelensis</name>
    <name type="common">Threadworm</name>
    <dbReference type="NCBI Taxonomy" id="75913"/>
    <lineage>
        <taxon>Eukaryota</taxon>
        <taxon>Metazoa</taxon>
        <taxon>Ecdysozoa</taxon>
        <taxon>Nematoda</taxon>
        <taxon>Chromadorea</taxon>
        <taxon>Rhabditida</taxon>
        <taxon>Tylenchina</taxon>
        <taxon>Panagrolaimomorpha</taxon>
        <taxon>Strongyloidoidea</taxon>
        <taxon>Strongyloididae</taxon>
        <taxon>Strongyloides</taxon>
    </lineage>
</organism>
<feature type="domain" description="Cadherin" evidence="12">
    <location>
        <begin position="128"/>
        <end position="235"/>
    </location>
</feature>
<dbReference type="PROSITE" id="PS00232">
    <property type="entry name" value="CADHERIN_1"/>
    <property type="match status" value="1"/>
</dbReference>
<dbReference type="FunFam" id="2.60.40.60:FF:000104">
    <property type="entry name" value="cadherin-23 isoform X1"/>
    <property type="match status" value="1"/>
</dbReference>
<evidence type="ECO:0000256" key="9">
    <source>
        <dbReference type="SAM" id="MobiDB-lite"/>
    </source>
</evidence>
<evidence type="ECO:0000256" key="8">
    <source>
        <dbReference type="PROSITE-ProRule" id="PRU00043"/>
    </source>
</evidence>
<dbReference type="STRING" id="75913.A0A0K0FAR9"/>
<evidence type="ECO:0000256" key="11">
    <source>
        <dbReference type="SAM" id="SignalP"/>
    </source>
</evidence>
<keyword evidence="5 8" id="KW-0106">Calcium</keyword>
<feature type="region of interest" description="Disordered" evidence="9">
    <location>
        <begin position="575"/>
        <end position="621"/>
    </location>
</feature>
<dbReference type="GO" id="GO:0016342">
    <property type="term" value="C:catenin complex"/>
    <property type="evidence" value="ECO:0007669"/>
    <property type="project" value="TreeGrafter"/>
</dbReference>
<dbReference type="PRINTS" id="PR00205">
    <property type="entry name" value="CADHERIN"/>
</dbReference>
<dbReference type="InterPro" id="IPR020894">
    <property type="entry name" value="Cadherin_CS"/>
</dbReference>
<dbReference type="PANTHER" id="PTHR24027">
    <property type="entry name" value="CADHERIN-23"/>
    <property type="match status" value="1"/>
</dbReference>
<name>A0A0K0FAR9_STRVS</name>
<feature type="domain" description="Cadherin" evidence="12">
    <location>
        <begin position="27"/>
        <end position="127"/>
    </location>
</feature>
<dbReference type="WBParaSite" id="SVE_0592400.1">
    <property type="protein sequence ID" value="SVE_0592400.1"/>
    <property type="gene ID" value="SVE_0592400"/>
</dbReference>
<reference evidence="13" key="1">
    <citation type="submission" date="2014-07" db="EMBL/GenBank/DDBJ databases">
        <authorList>
            <person name="Martin A.A"/>
            <person name="De Silva N."/>
        </authorList>
    </citation>
    <scope>NUCLEOTIDE SEQUENCE</scope>
</reference>
<feature type="domain" description="Cadherin" evidence="12">
    <location>
        <begin position="426"/>
        <end position="495"/>
    </location>
</feature>
<dbReference type="GO" id="GO:0005509">
    <property type="term" value="F:calcium ion binding"/>
    <property type="evidence" value="ECO:0007669"/>
    <property type="project" value="UniProtKB-UniRule"/>
</dbReference>
<dbReference type="InterPro" id="IPR015919">
    <property type="entry name" value="Cadherin-like_sf"/>
</dbReference>
<feature type="compositionally biased region" description="Polar residues" evidence="9">
    <location>
        <begin position="595"/>
        <end position="609"/>
    </location>
</feature>
<feature type="domain" description="Cadherin" evidence="12">
    <location>
        <begin position="330"/>
        <end position="425"/>
    </location>
</feature>
<accession>A0A0K0FAR9</accession>
<comment type="subcellular location">
    <subcellularLocation>
        <location evidence="1">Membrane</location>
        <topology evidence="1">Single-pass membrane protein</topology>
    </subcellularLocation>
</comment>
<evidence type="ECO:0000256" key="10">
    <source>
        <dbReference type="SAM" id="Phobius"/>
    </source>
</evidence>
<dbReference type="PANTHER" id="PTHR24027:SF422">
    <property type="entry name" value="CADHERIN DOMAIN-CONTAINING PROTEIN"/>
    <property type="match status" value="1"/>
</dbReference>
<dbReference type="CDD" id="cd11304">
    <property type="entry name" value="Cadherin_repeat"/>
    <property type="match status" value="4"/>
</dbReference>
<reference evidence="14" key="2">
    <citation type="submission" date="2015-08" db="UniProtKB">
        <authorList>
            <consortium name="WormBaseParasite"/>
        </authorList>
    </citation>
    <scope>IDENTIFICATION</scope>
</reference>
<feature type="signal peptide" evidence="11">
    <location>
        <begin position="1"/>
        <end position="21"/>
    </location>
</feature>
<keyword evidence="6 10" id="KW-1133">Transmembrane helix</keyword>
<keyword evidence="13" id="KW-1185">Reference proteome</keyword>
<protein>
    <submittedName>
        <fullName evidence="14">Cadherin-89D</fullName>
    </submittedName>
</protein>
<dbReference type="Gene3D" id="2.60.40.60">
    <property type="entry name" value="Cadherins"/>
    <property type="match status" value="5"/>
</dbReference>
<evidence type="ECO:0000256" key="4">
    <source>
        <dbReference type="ARBA" id="ARBA00022737"/>
    </source>
</evidence>
<evidence type="ECO:0000313" key="14">
    <source>
        <dbReference type="WBParaSite" id="SVE_0592400.1"/>
    </source>
</evidence>
<dbReference type="GO" id="GO:0008013">
    <property type="term" value="F:beta-catenin binding"/>
    <property type="evidence" value="ECO:0007669"/>
    <property type="project" value="TreeGrafter"/>
</dbReference>
<evidence type="ECO:0000313" key="13">
    <source>
        <dbReference type="Proteomes" id="UP000035680"/>
    </source>
</evidence>
<evidence type="ECO:0000256" key="1">
    <source>
        <dbReference type="ARBA" id="ARBA00004167"/>
    </source>
</evidence>
<dbReference type="Pfam" id="PF00028">
    <property type="entry name" value="Cadherin"/>
    <property type="match status" value="1"/>
</dbReference>
<keyword evidence="4" id="KW-0677">Repeat</keyword>
<keyword evidence="2 10" id="KW-0812">Transmembrane</keyword>
<evidence type="ECO:0000259" key="12">
    <source>
        <dbReference type="PROSITE" id="PS50268"/>
    </source>
</evidence>